<feature type="transmembrane region" description="Helical" evidence="1">
    <location>
        <begin position="84"/>
        <end position="102"/>
    </location>
</feature>
<comment type="caution">
    <text evidence="2">The sequence shown here is derived from an EMBL/GenBank/DDBJ whole genome shotgun (WGS) entry which is preliminary data.</text>
</comment>
<keyword evidence="3" id="KW-1185">Reference proteome</keyword>
<gene>
    <name evidence="2" type="ORF">FYJ63_03830</name>
</gene>
<evidence type="ECO:0000313" key="3">
    <source>
        <dbReference type="Proteomes" id="UP000442535"/>
    </source>
</evidence>
<protein>
    <submittedName>
        <fullName evidence="2">Uncharacterized protein</fullName>
    </submittedName>
</protein>
<evidence type="ECO:0000256" key="1">
    <source>
        <dbReference type="SAM" id="Phobius"/>
    </source>
</evidence>
<proteinExistence type="predicted"/>
<organism evidence="2 3">
    <name type="scientific">Mobiluncus porci</name>
    <dbReference type="NCBI Taxonomy" id="2652278"/>
    <lineage>
        <taxon>Bacteria</taxon>
        <taxon>Bacillati</taxon>
        <taxon>Actinomycetota</taxon>
        <taxon>Actinomycetes</taxon>
        <taxon>Actinomycetales</taxon>
        <taxon>Actinomycetaceae</taxon>
        <taxon>Mobiluncus</taxon>
    </lineage>
</organism>
<evidence type="ECO:0000313" key="2">
    <source>
        <dbReference type="EMBL" id="MST49371.1"/>
    </source>
</evidence>
<feature type="transmembrane region" description="Helical" evidence="1">
    <location>
        <begin position="21"/>
        <end position="42"/>
    </location>
</feature>
<keyword evidence="1" id="KW-0472">Membrane</keyword>
<accession>A0A7K0K1K5</accession>
<keyword evidence="1" id="KW-0812">Transmembrane</keyword>
<sequence>MKNSAMGRASARRTTWIRFRFRGMGPWIFLISTVIYLGIWAWQFLTGQDLTNLADGVSLDRNLGGVLKTMATTSSALGEAFRSLAVWFFMWTLVIMSSTRWIEALFAGLDRAAIWHRGVAILGTVSLALHALFTEIGKETTLGKPLATLGGNRYLRARGVGDATAVAELST</sequence>
<dbReference type="AlphaFoldDB" id="A0A7K0K1K5"/>
<feature type="transmembrane region" description="Helical" evidence="1">
    <location>
        <begin position="114"/>
        <end position="133"/>
    </location>
</feature>
<dbReference type="EMBL" id="VUMY01000005">
    <property type="protein sequence ID" value="MST49371.1"/>
    <property type="molecule type" value="Genomic_DNA"/>
</dbReference>
<keyword evidence="1" id="KW-1133">Transmembrane helix</keyword>
<reference evidence="2 3" key="1">
    <citation type="submission" date="2019-08" db="EMBL/GenBank/DDBJ databases">
        <title>In-depth cultivation of the pig gut microbiome towards novel bacterial diversity and tailored functional studies.</title>
        <authorList>
            <person name="Wylensek D."/>
            <person name="Hitch T.C.A."/>
            <person name="Clavel T."/>
        </authorList>
    </citation>
    <scope>NUCLEOTIDE SEQUENCE [LARGE SCALE GENOMIC DNA]</scope>
    <source>
        <strain evidence="2 3">RF-GAM-744-WT-7</strain>
    </source>
</reference>
<name>A0A7K0K1K5_9ACTO</name>
<dbReference type="Proteomes" id="UP000442535">
    <property type="component" value="Unassembled WGS sequence"/>
</dbReference>